<organism evidence="2 3">
    <name type="scientific">Nibrella saemangeumensis</name>
    <dbReference type="NCBI Taxonomy" id="1084526"/>
    <lineage>
        <taxon>Bacteria</taxon>
        <taxon>Pseudomonadati</taxon>
        <taxon>Bacteroidota</taxon>
        <taxon>Cytophagia</taxon>
        <taxon>Cytophagales</taxon>
        <taxon>Spirosomataceae</taxon>
        <taxon>Nibrella</taxon>
    </lineage>
</organism>
<dbReference type="Proteomes" id="UP001501175">
    <property type="component" value="Unassembled WGS sequence"/>
</dbReference>
<reference evidence="3" key="1">
    <citation type="journal article" date="2019" name="Int. J. Syst. Evol. Microbiol.">
        <title>The Global Catalogue of Microorganisms (GCM) 10K type strain sequencing project: providing services to taxonomists for standard genome sequencing and annotation.</title>
        <authorList>
            <consortium name="The Broad Institute Genomics Platform"/>
            <consortium name="The Broad Institute Genome Sequencing Center for Infectious Disease"/>
            <person name="Wu L."/>
            <person name="Ma J."/>
        </authorList>
    </citation>
    <scope>NUCLEOTIDE SEQUENCE [LARGE SCALE GENOMIC DNA]</scope>
    <source>
        <strain evidence="3">JCM 17927</strain>
    </source>
</reference>
<keyword evidence="1" id="KW-0812">Transmembrane</keyword>
<keyword evidence="1" id="KW-0472">Membrane</keyword>
<comment type="caution">
    <text evidence="2">The sequence shown here is derived from an EMBL/GenBank/DDBJ whole genome shotgun (WGS) entry which is preliminary data.</text>
</comment>
<keyword evidence="3" id="KW-1185">Reference proteome</keyword>
<dbReference type="EMBL" id="BAABHD010000021">
    <property type="protein sequence ID" value="GAA4451768.1"/>
    <property type="molecule type" value="Genomic_DNA"/>
</dbReference>
<evidence type="ECO:0000313" key="3">
    <source>
        <dbReference type="Proteomes" id="UP001501175"/>
    </source>
</evidence>
<evidence type="ECO:0000256" key="1">
    <source>
        <dbReference type="SAM" id="Phobius"/>
    </source>
</evidence>
<name>A0ABP8MJK7_9BACT</name>
<keyword evidence="1" id="KW-1133">Transmembrane helix</keyword>
<proteinExistence type="predicted"/>
<sequence length="90" mass="9931">MTNLFSSKPLSELTIDELYKKEKFLSTAKKVMIAVMILATVGTLIRIYLKAHFPGDSGLLIMSLLLSALVTANQKKVTDEINSRAESKSN</sequence>
<gene>
    <name evidence="2" type="ORF">GCM10023189_14100</name>
</gene>
<dbReference type="RefSeq" id="WP_345241973.1">
    <property type="nucleotide sequence ID" value="NZ_BAABHD010000021.1"/>
</dbReference>
<accession>A0ABP8MJK7</accession>
<evidence type="ECO:0000313" key="2">
    <source>
        <dbReference type="EMBL" id="GAA4451768.1"/>
    </source>
</evidence>
<protein>
    <submittedName>
        <fullName evidence="2">Uncharacterized protein</fullName>
    </submittedName>
</protein>
<feature type="transmembrane region" description="Helical" evidence="1">
    <location>
        <begin position="31"/>
        <end position="49"/>
    </location>
</feature>